<dbReference type="Proteomes" id="UP001156691">
    <property type="component" value="Unassembled WGS sequence"/>
</dbReference>
<dbReference type="PANTHER" id="PTHR46331">
    <property type="entry name" value="VALACYCLOVIR HYDROLASE"/>
    <property type="match status" value="1"/>
</dbReference>
<feature type="region of interest" description="Disordered" evidence="1">
    <location>
        <begin position="18"/>
        <end position="42"/>
    </location>
</feature>
<evidence type="ECO:0000256" key="2">
    <source>
        <dbReference type="SAM" id="SignalP"/>
    </source>
</evidence>
<evidence type="ECO:0000259" key="3">
    <source>
        <dbReference type="Pfam" id="PF00561"/>
    </source>
</evidence>
<feature type="signal peptide" evidence="2">
    <location>
        <begin position="1"/>
        <end position="20"/>
    </location>
</feature>
<dbReference type="Gene3D" id="3.40.50.1820">
    <property type="entry name" value="alpha/beta hydrolase"/>
    <property type="match status" value="1"/>
</dbReference>
<protein>
    <submittedName>
        <fullName evidence="4">Oxidoreductase</fullName>
    </submittedName>
</protein>
<dbReference type="InterPro" id="IPR029058">
    <property type="entry name" value="AB_hydrolase_fold"/>
</dbReference>
<dbReference type="Pfam" id="PF00561">
    <property type="entry name" value="Abhydrolase_1"/>
    <property type="match status" value="1"/>
</dbReference>
<evidence type="ECO:0000256" key="1">
    <source>
        <dbReference type="SAM" id="MobiDB-lite"/>
    </source>
</evidence>
<evidence type="ECO:0000313" key="5">
    <source>
        <dbReference type="Proteomes" id="UP001156691"/>
    </source>
</evidence>
<organism evidence="4 5">
    <name type="scientific">Devosia nitrariae</name>
    <dbReference type="NCBI Taxonomy" id="2071872"/>
    <lineage>
        <taxon>Bacteria</taxon>
        <taxon>Pseudomonadati</taxon>
        <taxon>Pseudomonadota</taxon>
        <taxon>Alphaproteobacteria</taxon>
        <taxon>Hyphomicrobiales</taxon>
        <taxon>Devosiaceae</taxon>
        <taxon>Devosia</taxon>
    </lineage>
</organism>
<keyword evidence="2" id="KW-0732">Signal</keyword>
<proteinExistence type="predicted"/>
<dbReference type="RefSeq" id="WP_284339533.1">
    <property type="nucleotide sequence ID" value="NZ_BSNS01000007.1"/>
</dbReference>
<sequence length="304" mass="32541">MRRRTFIAAATATVVAPGLAETQAQTQAPSTEERPMSPAPTTGHVDVNGAHMYYESHGEGGTPLVLLHGAFSSIYNSFGTIIEGLAATRRVIGFDYQGHGRTADIDRPMSIEAIAADIVAALDELGIDKADVLGYSTGAAIALRIAIAHPEQVRKLIPMSATYRLDGIHPGLMEGLGEMDASMMYGSPWHSNYLELNPEPDFDRLFAKKTEMDKGIKDIPDEEISGLTQPVLLIAGDSDLPTIEHLAKFFRLLGGGIFGDTPAGLPRSQLAILPGASHVTAPFQSEVLLAIIPAFLDREEKPAT</sequence>
<dbReference type="PRINTS" id="PR00111">
    <property type="entry name" value="ABHYDROLASE"/>
</dbReference>
<dbReference type="PANTHER" id="PTHR46331:SF2">
    <property type="entry name" value="VALACYCLOVIR HYDROLASE"/>
    <property type="match status" value="1"/>
</dbReference>
<accession>A0ABQ5W203</accession>
<keyword evidence="5" id="KW-1185">Reference proteome</keyword>
<feature type="chain" id="PRO_5045869985" evidence="2">
    <location>
        <begin position="21"/>
        <end position="304"/>
    </location>
</feature>
<dbReference type="EMBL" id="BSNS01000007">
    <property type="protein sequence ID" value="GLQ54095.1"/>
    <property type="molecule type" value="Genomic_DNA"/>
</dbReference>
<comment type="caution">
    <text evidence="4">The sequence shown here is derived from an EMBL/GenBank/DDBJ whole genome shotgun (WGS) entry which is preliminary data.</text>
</comment>
<reference evidence="5" key="1">
    <citation type="journal article" date="2019" name="Int. J. Syst. Evol. Microbiol.">
        <title>The Global Catalogue of Microorganisms (GCM) 10K type strain sequencing project: providing services to taxonomists for standard genome sequencing and annotation.</title>
        <authorList>
            <consortium name="The Broad Institute Genomics Platform"/>
            <consortium name="The Broad Institute Genome Sequencing Center for Infectious Disease"/>
            <person name="Wu L."/>
            <person name="Ma J."/>
        </authorList>
    </citation>
    <scope>NUCLEOTIDE SEQUENCE [LARGE SCALE GENOMIC DNA]</scope>
    <source>
        <strain evidence="5">NBRC 112416</strain>
    </source>
</reference>
<dbReference type="SUPFAM" id="SSF53474">
    <property type="entry name" value="alpha/beta-Hydrolases"/>
    <property type="match status" value="1"/>
</dbReference>
<feature type="domain" description="AB hydrolase-1" evidence="3">
    <location>
        <begin position="63"/>
        <end position="168"/>
    </location>
</feature>
<name>A0ABQ5W203_9HYPH</name>
<gene>
    <name evidence="4" type="ORF">GCM10010862_13540</name>
</gene>
<evidence type="ECO:0000313" key="4">
    <source>
        <dbReference type="EMBL" id="GLQ54095.1"/>
    </source>
</evidence>
<dbReference type="InterPro" id="IPR000073">
    <property type="entry name" value="AB_hydrolase_1"/>
</dbReference>